<dbReference type="CDD" id="cd00130">
    <property type="entry name" value="PAS"/>
    <property type="match status" value="1"/>
</dbReference>
<dbReference type="Gene3D" id="3.30.450.20">
    <property type="entry name" value="PAS domain"/>
    <property type="match status" value="1"/>
</dbReference>
<dbReference type="GO" id="GO:0006355">
    <property type="term" value="P:regulation of DNA-templated transcription"/>
    <property type="evidence" value="ECO:0007669"/>
    <property type="project" value="InterPro"/>
</dbReference>
<comment type="subcellular location">
    <subcellularLocation>
        <location evidence="2">Cell inner membrane</location>
        <topology evidence="2">Multi-pass membrane protein</topology>
    </subcellularLocation>
</comment>
<dbReference type="PANTHER" id="PTHR43065">
    <property type="entry name" value="SENSOR HISTIDINE KINASE"/>
    <property type="match status" value="1"/>
</dbReference>
<keyword evidence="6" id="KW-0597">Phosphoprotein</keyword>
<dbReference type="SUPFAM" id="SSF55874">
    <property type="entry name" value="ATPase domain of HSP90 chaperone/DNA topoisomerase II/histidine kinase"/>
    <property type="match status" value="1"/>
</dbReference>
<keyword evidence="10 21" id="KW-0418">Kinase</keyword>
<keyword evidence="16 18" id="KW-0472">Membrane</keyword>
<dbReference type="HOGENOM" id="CLU_000445_89_29_7"/>
<evidence type="ECO:0000256" key="5">
    <source>
        <dbReference type="ARBA" id="ARBA00022519"/>
    </source>
</evidence>
<dbReference type="InterPro" id="IPR029151">
    <property type="entry name" value="Sensor-like_sf"/>
</dbReference>
<evidence type="ECO:0000256" key="13">
    <source>
        <dbReference type="ARBA" id="ARBA00022989"/>
    </source>
</evidence>
<evidence type="ECO:0000256" key="2">
    <source>
        <dbReference type="ARBA" id="ARBA00004429"/>
    </source>
</evidence>
<dbReference type="InterPro" id="IPR003594">
    <property type="entry name" value="HATPase_dom"/>
</dbReference>
<dbReference type="SUPFAM" id="SSF103190">
    <property type="entry name" value="Sensory domain-like"/>
    <property type="match status" value="1"/>
</dbReference>
<dbReference type="InterPro" id="IPR000014">
    <property type="entry name" value="PAS"/>
</dbReference>
<dbReference type="NCBIfam" id="TIGR00229">
    <property type="entry name" value="sensory_box"/>
    <property type="match status" value="1"/>
</dbReference>
<evidence type="ECO:0000256" key="18">
    <source>
        <dbReference type="SAM" id="Phobius"/>
    </source>
</evidence>
<dbReference type="SMART" id="SM00387">
    <property type="entry name" value="HATPase_c"/>
    <property type="match status" value="1"/>
</dbReference>
<organism evidence="21 22">
    <name type="scientific">Solidesulfovibrio carbinoliphilus subsp. oakridgensis</name>
    <dbReference type="NCBI Taxonomy" id="694327"/>
    <lineage>
        <taxon>Bacteria</taxon>
        <taxon>Pseudomonadati</taxon>
        <taxon>Thermodesulfobacteriota</taxon>
        <taxon>Desulfovibrionia</taxon>
        <taxon>Desulfovibrionales</taxon>
        <taxon>Desulfovibrionaceae</taxon>
        <taxon>Solidesulfovibrio</taxon>
    </lineage>
</organism>
<dbReference type="InterPro" id="IPR003661">
    <property type="entry name" value="HisK_dim/P_dom"/>
</dbReference>
<evidence type="ECO:0000256" key="9">
    <source>
        <dbReference type="ARBA" id="ARBA00022741"/>
    </source>
</evidence>
<dbReference type="Pfam" id="PF02518">
    <property type="entry name" value="HATPase_c"/>
    <property type="match status" value="1"/>
</dbReference>
<dbReference type="EC" id="2.7.13.3" evidence="3"/>
<dbReference type="Proteomes" id="UP000004662">
    <property type="component" value="Plasmid pFW10102"/>
</dbReference>
<dbReference type="PROSITE" id="PS50112">
    <property type="entry name" value="PAS"/>
    <property type="match status" value="1"/>
</dbReference>
<dbReference type="Gene3D" id="3.30.565.10">
    <property type="entry name" value="Histidine kinase-like ATPase, C-terminal domain"/>
    <property type="match status" value="1"/>
</dbReference>
<keyword evidence="5" id="KW-0997">Cell inner membrane</keyword>
<sequence length="590" mass="64384">MQKRPKVWRKVVANVPPWLYLGSVFILVGIVVVMTMRNTHREKSLTAQTLLEKGAALIKAFESGARTGMGMHWRGDQFQVLLEEMANQPGIFYLAVTGEDGLILADSDKGKIGSRLHGPEEMKALAIGAKEKWRVTSLADGRKAFEVYRDFAPLARRDAAEYCEEEVWQYACPWSRPGSSQGTGRQAIFIAFDVAPFDAALAEDMHNTVILSAILLLLGVGGVMTLFWAQSYRFSRRQLQDTRAFASEIINNLPVGLITTDSDGKLAVVNSAAERISGLKAADIMGKIPEEVLPGAWCSLRDVVDKGEPVMEHETECSFDGEKNLPLSLSASKILNEEGTHLGNLFIFRDLGEVRRLQEEVRRKEKLAALGSLAAGVAHEIRNPLSSIKGFAKYFEGQCAEGSQGRELAAVMAQEVDRLNRVITELLDFARPSDLKTRSTDVGSLIEHSLRLVRQDAEGKKITVTFDRNAGLPVIAIDPDRLTQALLNLYLNAIQAMENGGTLAVRAAADGRGGVRIEVEDSGKGIAPESLSSIFNPYFTTKSSGTGLGLAIVQKIIEAHRGEVKVKSTPDRGTTFNILLPVGRPEGVAS</sequence>
<dbReference type="PANTHER" id="PTHR43065:SF54">
    <property type="entry name" value="SENSOR PROTEIN ZRAS"/>
    <property type="match status" value="1"/>
</dbReference>
<dbReference type="InterPro" id="IPR013767">
    <property type="entry name" value="PAS_fold"/>
</dbReference>
<evidence type="ECO:0000256" key="4">
    <source>
        <dbReference type="ARBA" id="ARBA00022475"/>
    </source>
</evidence>
<dbReference type="InterPro" id="IPR005467">
    <property type="entry name" value="His_kinase_dom"/>
</dbReference>
<dbReference type="AlphaFoldDB" id="G7QED5"/>
<keyword evidence="8 18" id="KW-0812">Transmembrane</keyword>
<dbReference type="GO" id="GO:0000155">
    <property type="term" value="F:phosphorelay sensor kinase activity"/>
    <property type="evidence" value="ECO:0007669"/>
    <property type="project" value="InterPro"/>
</dbReference>
<keyword evidence="12" id="KW-0067">ATP-binding</keyword>
<dbReference type="EMBL" id="CM001370">
    <property type="protein sequence ID" value="EHJ45931.1"/>
    <property type="molecule type" value="Genomic_DNA"/>
</dbReference>
<accession>G7QED5</accession>
<evidence type="ECO:0000259" key="20">
    <source>
        <dbReference type="PROSITE" id="PS50112"/>
    </source>
</evidence>
<dbReference type="InterPro" id="IPR036890">
    <property type="entry name" value="HATPase_C_sf"/>
</dbReference>
<geneLocation type="plasmid" evidence="21 22">
    <name>pFW10102</name>
</geneLocation>
<evidence type="ECO:0000313" key="22">
    <source>
        <dbReference type="Proteomes" id="UP000004662"/>
    </source>
</evidence>
<evidence type="ECO:0000256" key="1">
    <source>
        <dbReference type="ARBA" id="ARBA00000085"/>
    </source>
</evidence>
<keyword evidence="21" id="KW-0614">Plasmid</keyword>
<dbReference type="SUPFAM" id="SSF47384">
    <property type="entry name" value="Homodimeric domain of signal transducing histidine kinase"/>
    <property type="match status" value="1"/>
</dbReference>
<dbReference type="PRINTS" id="PR00344">
    <property type="entry name" value="BCTRLSENSOR"/>
</dbReference>
<dbReference type="OrthoDB" id="9773941at2"/>
<feature type="transmembrane region" description="Helical" evidence="18">
    <location>
        <begin position="209"/>
        <end position="229"/>
    </location>
</feature>
<dbReference type="GO" id="GO:0005524">
    <property type="term" value="F:ATP binding"/>
    <property type="evidence" value="ECO:0007669"/>
    <property type="project" value="UniProtKB-KW"/>
</dbReference>
<reference evidence="22" key="1">
    <citation type="journal article" date="2015" name="Genome Announc.">
        <title>High-Quality Draft Genome Sequence of Desulfovibrio carbinoliphilus FW-101-2B, an Organic Acid-Oxidizing Sulfate-Reducing Bacterium Isolated from Uranium(VI)-Contaminated Groundwater.</title>
        <authorList>
            <person name="Ramsay B.D."/>
            <person name="Hwang C."/>
            <person name="Woo H.L."/>
            <person name="Carroll S.L."/>
            <person name="Lucas S."/>
            <person name="Han J."/>
            <person name="Lapidus A.L."/>
            <person name="Cheng J.F."/>
            <person name="Goodwin L.A."/>
            <person name="Pitluck S."/>
            <person name="Peters L."/>
            <person name="Chertkov O."/>
            <person name="Held B."/>
            <person name="Detter J.C."/>
            <person name="Han C.S."/>
            <person name="Tapia R."/>
            <person name="Land M.L."/>
            <person name="Hauser L.J."/>
            <person name="Kyrpides N.C."/>
            <person name="Ivanova N.N."/>
            <person name="Mikhailova N."/>
            <person name="Pagani I."/>
            <person name="Woyke T."/>
            <person name="Arkin A.P."/>
            <person name="Dehal P."/>
            <person name="Chivian D."/>
            <person name="Criddle C.S."/>
            <person name="Wu W."/>
            <person name="Chakraborty R."/>
            <person name="Hazen T.C."/>
            <person name="Fields M.W."/>
        </authorList>
    </citation>
    <scope>NUCLEOTIDE SEQUENCE [LARGE SCALE GENOMIC DNA]</scope>
    <source>
        <strain evidence="22">FW-101-2B</strain>
    </source>
</reference>
<keyword evidence="4" id="KW-1003">Cell membrane</keyword>
<proteinExistence type="predicted"/>
<evidence type="ECO:0000256" key="15">
    <source>
        <dbReference type="ARBA" id="ARBA00023016"/>
    </source>
</evidence>
<keyword evidence="11" id="KW-0862">Zinc</keyword>
<comment type="catalytic activity">
    <reaction evidence="1">
        <text>ATP + protein L-histidine = ADP + protein N-phospho-L-histidine.</text>
        <dbReference type="EC" id="2.7.13.3"/>
    </reaction>
</comment>
<evidence type="ECO:0000256" key="14">
    <source>
        <dbReference type="ARBA" id="ARBA00023012"/>
    </source>
</evidence>
<dbReference type="Pfam" id="PF00512">
    <property type="entry name" value="HisKA"/>
    <property type="match status" value="1"/>
</dbReference>
<feature type="domain" description="Histidine kinase" evidence="19">
    <location>
        <begin position="376"/>
        <end position="584"/>
    </location>
</feature>
<dbReference type="SMART" id="SM00388">
    <property type="entry name" value="HisKA"/>
    <property type="match status" value="1"/>
</dbReference>
<keyword evidence="9" id="KW-0547">Nucleotide-binding</keyword>
<evidence type="ECO:0000256" key="10">
    <source>
        <dbReference type="ARBA" id="ARBA00022777"/>
    </source>
</evidence>
<name>G7QED5_9BACT</name>
<evidence type="ECO:0000256" key="7">
    <source>
        <dbReference type="ARBA" id="ARBA00022679"/>
    </source>
</evidence>
<keyword evidence="22" id="KW-1185">Reference proteome</keyword>
<gene>
    <name evidence="21" type="ORF">DFW101_3746</name>
</gene>
<evidence type="ECO:0000256" key="6">
    <source>
        <dbReference type="ARBA" id="ARBA00022553"/>
    </source>
</evidence>
<evidence type="ECO:0000256" key="12">
    <source>
        <dbReference type="ARBA" id="ARBA00022840"/>
    </source>
</evidence>
<evidence type="ECO:0000256" key="16">
    <source>
        <dbReference type="ARBA" id="ARBA00023136"/>
    </source>
</evidence>
<evidence type="ECO:0000256" key="3">
    <source>
        <dbReference type="ARBA" id="ARBA00012438"/>
    </source>
</evidence>
<evidence type="ECO:0000256" key="8">
    <source>
        <dbReference type="ARBA" id="ARBA00022692"/>
    </source>
</evidence>
<dbReference type="InterPro" id="IPR035965">
    <property type="entry name" value="PAS-like_dom_sf"/>
</dbReference>
<feature type="domain" description="PAS" evidence="20">
    <location>
        <begin position="242"/>
        <end position="287"/>
    </location>
</feature>
<dbReference type="InterPro" id="IPR036097">
    <property type="entry name" value="HisK_dim/P_sf"/>
</dbReference>
<protein>
    <recommendedName>
        <fullName evidence="17">Sensor histidine kinase ZraS</fullName>
        <ecNumber evidence="3">2.7.13.3</ecNumber>
    </recommendedName>
</protein>
<dbReference type="CDD" id="cd00082">
    <property type="entry name" value="HisKA"/>
    <property type="match status" value="1"/>
</dbReference>
<evidence type="ECO:0000256" key="11">
    <source>
        <dbReference type="ARBA" id="ARBA00022833"/>
    </source>
</evidence>
<keyword evidence="14" id="KW-0902">Two-component regulatory system</keyword>
<dbReference type="PROSITE" id="PS50109">
    <property type="entry name" value="HIS_KIN"/>
    <property type="match status" value="1"/>
</dbReference>
<evidence type="ECO:0000256" key="17">
    <source>
        <dbReference type="ARBA" id="ARBA00044982"/>
    </source>
</evidence>
<keyword evidence="15" id="KW-0346">Stress response</keyword>
<evidence type="ECO:0000313" key="21">
    <source>
        <dbReference type="EMBL" id="EHJ45931.1"/>
    </source>
</evidence>
<dbReference type="SMART" id="SM00091">
    <property type="entry name" value="PAS"/>
    <property type="match status" value="1"/>
</dbReference>
<dbReference type="GO" id="GO:0005886">
    <property type="term" value="C:plasma membrane"/>
    <property type="evidence" value="ECO:0007669"/>
    <property type="project" value="UniProtKB-SubCell"/>
</dbReference>
<dbReference type="SUPFAM" id="SSF55785">
    <property type="entry name" value="PYP-like sensor domain (PAS domain)"/>
    <property type="match status" value="1"/>
</dbReference>
<evidence type="ECO:0000259" key="19">
    <source>
        <dbReference type="PROSITE" id="PS50109"/>
    </source>
</evidence>
<dbReference type="Gene3D" id="1.10.287.130">
    <property type="match status" value="1"/>
</dbReference>
<dbReference type="InterPro" id="IPR004358">
    <property type="entry name" value="Sig_transdc_His_kin-like_C"/>
</dbReference>
<keyword evidence="13 18" id="KW-1133">Transmembrane helix</keyword>
<dbReference type="Pfam" id="PF00989">
    <property type="entry name" value="PAS"/>
    <property type="match status" value="1"/>
</dbReference>
<feature type="transmembrane region" description="Helical" evidence="18">
    <location>
        <begin position="18"/>
        <end position="36"/>
    </location>
</feature>
<keyword evidence="7" id="KW-0808">Transferase</keyword>